<evidence type="ECO:0000313" key="4">
    <source>
        <dbReference type="Proteomes" id="UP000608345"/>
    </source>
</evidence>
<sequence length="62" mass="6711">MANKKYNVLFICTGNSARSIMAEAIMNNIGKDRFKAYSAGSFPRGSVSCVAGATHYRSLGIY</sequence>
<dbReference type="EMBL" id="BMYS01000001">
    <property type="protein sequence ID" value="GGW75327.1"/>
    <property type="molecule type" value="Genomic_DNA"/>
</dbReference>
<protein>
    <recommendedName>
        <fullName evidence="2">Phosphotyrosine protein phosphatase I domain-containing protein</fullName>
    </recommendedName>
</protein>
<evidence type="ECO:0000259" key="2">
    <source>
        <dbReference type="Pfam" id="PF01451"/>
    </source>
</evidence>
<dbReference type="InterPro" id="IPR023485">
    <property type="entry name" value="Ptyr_pPase"/>
</dbReference>
<keyword evidence="1" id="KW-0059">Arsenical resistance</keyword>
<dbReference type="PANTHER" id="PTHR43428:SF1">
    <property type="entry name" value="ARSENATE REDUCTASE"/>
    <property type="match status" value="1"/>
</dbReference>
<dbReference type="PANTHER" id="PTHR43428">
    <property type="entry name" value="ARSENATE REDUCTASE"/>
    <property type="match status" value="1"/>
</dbReference>
<dbReference type="InterPro" id="IPR036196">
    <property type="entry name" value="Ptyr_pPase_sf"/>
</dbReference>
<evidence type="ECO:0000313" key="3">
    <source>
        <dbReference type="EMBL" id="GGW75327.1"/>
    </source>
</evidence>
<dbReference type="Proteomes" id="UP000608345">
    <property type="component" value="Unassembled WGS sequence"/>
</dbReference>
<evidence type="ECO:0000256" key="1">
    <source>
        <dbReference type="ARBA" id="ARBA00022849"/>
    </source>
</evidence>
<proteinExistence type="predicted"/>
<keyword evidence="4" id="KW-1185">Reference proteome</keyword>
<dbReference type="Pfam" id="PF01451">
    <property type="entry name" value="LMWPc"/>
    <property type="match status" value="1"/>
</dbReference>
<comment type="caution">
    <text evidence="3">The sequence shown here is derived from an EMBL/GenBank/DDBJ whole genome shotgun (WGS) entry which is preliminary data.</text>
</comment>
<dbReference type="Gene3D" id="3.40.50.2300">
    <property type="match status" value="1"/>
</dbReference>
<organism evidence="3 4">
    <name type="scientific">Advenella faeciporci</name>
    <dbReference type="NCBI Taxonomy" id="797535"/>
    <lineage>
        <taxon>Bacteria</taxon>
        <taxon>Pseudomonadati</taxon>
        <taxon>Pseudomonadota</taxon>
        <taxon>Betaproteobacteria</taxon>
        <taxon>Burkholderiales</taxon>
        <taxon>Alcaligenaceae</taxon>
    </lineage>
</organism>
<dbReference type="GO" id="GO:0046685">
    <property type="term" value="P:response to arsenic-containing substance"/>
    <property type="evidence" value="ECO:0007669"/>
    <property type="project" value="UniProtKB-KW"/>
</dbReference>
<name>A0A918MUX3_9BURK</name>
<accession>A0A918MUX3</accession>
<reference evidence="3" key="1">
    <citation type="journal article" date="2014" name="Int. J. Syst. Evol. Microbiol.">
        <title>Complete genome sequence of Corynebacterium casei LMG S-19264T (=DSM 44701T), isolated from a smear-ripened cheese.</title>
        <authorList>
            <consortium name="US DOE Joint Genome Institute (JGI-PGF)"/>
            <person name="Walter F."/>
            <person name="Albersmeier A."/>
            <person name="Kalinowski J."/>
            <person name="Ruckert C."/>
        </authorList>
    </citation>
    <scope>NUCLEOTIDE SEQUENCE</scope>
    <source>
        <strain evidence="3">KCTC 23732</strain>
    </source>
</reference>
<dbReference type="SUPFAM" id="SSF52788">
    <property type="entry name" value="Phosphotyrosine protein phosphatases I"/>
    <property type="match status" value="1"/>
</dbReference>
<reference evidence="3" key="2">
    <citation type="submission" date="2020-09" db="EMBL/GenBank/DDBJ databases">
        <authorList>
            <person name="Sun Q."/>
            <person name="Kim S."/>
        </authorList>
    </citation>
    <scope>NUCLEOTIDE SEQUENCE</scope>
    <source>
        <strain evidence="3">KCTC 23732</strain>
    </source>
</reference>
<feature type="domain" description="Phosphotyrosine protein phosphatase I" evidence="2">
    <location>
        <begin position="8"/>
        <end position="43"/>
    </location>
</feature>
<gene>
    <name evidence="3" type="ORF">GCM10011450_00820</name>
</gene>
<dbReference type="AlphaFoldDB" id="A0A918MUX3"/>